<evidence type="ECO:0000313" key="2">
    <source>
        <dbReference type="Proteomes" id="UP000694892"/>
    </source>
</evidence>
<protein>
    <submittedName>
        <fullName evidence="1">Uncharacterized protein</fullName>
    </submittedName>
</protein>
<sequence>MLHVNTTSRREATIMTQHLELVQDKTTWHMDAVHHRETTVIFILGACPSEGVLFINLICPFCFQVYIPLAAVVPV</sequence>
<dbReference type="AlphaFoldDB" id="A0A974DJJ8"/>
<organism evidence="1 2">
    <name type="scientific">Xenopus laevis</name>
    <name type="common">African clawed frog</name>
    <dbReference type="NCBI Taxonomy" id="8355"/>
    <lineage>
        <taxon>Eukaryota</taxon>
        <taxon>Metazoa</taxon>
        <taxon>Chordata</taxon>
        <taxon>Craniata</taxon>
        <taxon>Vertebrata</taxon>
        <taxon>Euteleostomi</taxon>
        <taxon>Amphibia</taxon>
        <taxon>Batrachia</taxon>
        <taxon>Anura</taxon>
        <taxon>Pipoidea</taxon>
        <taxon>Pipidae</taxon>
        <taxon>Xenopodinae</taxon>
        <taxon>Xenopus</taxon>
        <taxon>Xenopus</taxon>
    </lineage>
</organism>
<accession>A0A974DJJ8</accession>
<dbReference type="EMBL" id="CM004469">
    <property type="protein sequence ID" value="OCT92575.1"/>
    <property type="molecule type" value="Genomic_DNA"/>
</dbReference>
<gene>
    <name evidence="1" type="ORF">XELAEV_18015631mg</name>
</gene>
<name>A0A974DJJ8_XENLA</name>
<reference evidence="2" key="1">
    <citation type="journal article" date="2016" name="Nature">
        <title>Genome evolution in the allotetraploid frog Xenopus laevis.</title>
        <authorList>
            <person name="Session A.M."/>
            <person name="Uno Y."/>
            <person name="Kwon T."/>
            <person name="Chapman J.A."/>
            <person name="Toyoda A."/>
            <person name="Takahashi S."/>
            <person name="Fukui A."/>
            <person name="Hikosaka A."/>
            <person name="Suzuki A."/>
            <person name="Kondo M."/>
            <person name="van Heeringen S.J."/>
            <person name="Quigley I."/>
            <person name="Heinz S."/>
            <person name="Ogino H."/>
            <person name="Ochi H."/>
            <person name="Hellsten U."/>
            <person name="Lyons J.B."/>
            <person name="Simakov O."/>
            <person name="Putnam N."/>
            <person name="Stites J."/>
            <person name="Kuroki Y."/>
            <person name="Tanaka T."/>
            <person name="Michiue T."/>
            <person name="Watanabe M."/>
            <person name="Bogdanovic O."/>
            <person name="Lister R."/>
            <person name="Georgiou G."/>
            <person name="Paranjpe S.S."/>
            <person name="van Kruijsbergen I."/>
            <person name="Shu S."/>
            <person name="Carlson J."/>
            <person name="Kinoshita T."/>
            <person name="Ohta Y."/>
            <person name="Mawaribuchi S."/>
            <person name="Jenkins J."/>
            <person name="Grimwood J."/>
            <person name="Schmutz J."/>
            <person name="Mitros T."/>
            <person name="Mozaffari S.V."/>
            <person name="Suzuki Y."/>
            <person name="Haramoto Y."/>
            <person name="Yamamoto T.S."/>
            <person name="Takagi C."/>
            <person name="Heald R."/>
            <person name="Miller K."/>
            <person name="Haudenschild C."/>
            <person name="Kitzman J."/>
            <person name="Nakayama T."/>
            <person name="Izutsu Y."/>
            <person name="Robert J."/>
            <person name="Fortriede J."/>
            <person name="Burns K."/>
            <person name="Lotay V."/>
            <person name="Karimi K."/>
            <person name="Yasuoka Y."/>
            <person name="Dichmann D.S."/>
            <person name="Flajnik M.F."/>
            <person name="Houston D.W."/>
            <person name="Shendure J."/>
            <person name="DuPasquier L."/>
            <person name="Vize P.D."/>
            <person name="Zorn A.M."/>
            <person name="Ito M."/>
            <person name="Marcotte E.M."/>
            <person name="Wallingford J.B."/>
            <person name="Ito Y."/>
            <person name="Asashima M."/>
            <person name="Ueno N."/>
            <person name="Matsuda Y."/>
            <person name="Veenstra G.J."/>
            <person name="Fujiyama A."/>
            <person name="Harland R.M."/>
            <person name="Taira M."/>
            <person name="Rokhsar D.S."/>
        </authorList>
    </citation>
    <scope>NUCLEOTIDE SEQUENCE [LARGE SCALE GENOMIC DNA]</scope>
    <source>
        <strain evidence="2">J</strain>
    </source>
</reference>
<evidence type="ECO:0000313" key="1">
    <source>
        <dbReference type="EMBL" id="OCT92575.1"/>
    </source>
</evidence>
<proteinExistence type="predicted"/>
<dbReference type="Proteomes" id="UP000694892">
    <property type="component" value="Chromosome 2S"/>
</dbReference>